<keyword evidence="1" id="KW-0472">Membrane</keyword>
<feature type="transmembrane region" description="Helical" evidence="1">
    <location>
        <begin position="24"/>
        <end position="42"/>
    </location>
</feature>
<evidence type="ECO:0000256" key="1">
    <source>
        <dbReference type="SAM" id="Phobius"/>
    </source>
</evidence>
<dbReference type="KEGG" id="bpf:BpOF4_20534"/>
<dbReference type="EMBL" id="CP001879">
    <property type="protein sequence ID" value="ADC52102.1"/>
    <property type="molecule type" value="Genomic_DNA"/>
</dbReference>
<keyword evidence="2" id="KW-0614">Plasmid</keyword>
<geneLocation type="plasmid" evidence="2 3">
    <name>pBpOF4-01</name>
</geneLocation>
<organism evidence="2 3">
    <name type="scientific">Alkalihalophilus pseudofirmus (strain ATCC BAA-2126 / JCM 17055 / OF4)</name>
    <name type="common">Bacillus pseudofirmus</name>
    <dbReference type="NCBI Taxonomy" id="398511"/>
    <lineage>
        <taxon>Bacteria</taxon>
        <taxon>Bacillati</taxon>
        <taxon>Bacillota</taxon>
        <taxon>Bacilli</taxon>
        <taxon>Bacillales</taxon>
        <taxon>Bacillaceae</taxon>
        <taxon>Alkalihalophilus</taxon>
    </lineage>
</organism>
<dbReference type="AlphaFoldDB" id="D3G176"/>
<keyword evidence="3" id="KW-1185">Reference proteome</keyword>
<accession>D3G176</accession>
<evidence type="ECO:0000313" key="3">
    <source>
        <dbReference type="Proteomes" id="UP000001544"/>
    </source>
</evidence>
<gene>
    <name evidence="2" type="ordered locus">BpOF4_20534</name>
</gene>
<evidence type="ECO:0000313" key="2">
    <source>
        <dbReference type="EMBL" id="ADC52102.1"/>
    </source>
</evidence>
<keyword evidence="1" id="KW-0812">Transmembrane</keyword>
<dbReference type="eggNOG" id="ENOG5030ETY">
    <property type="taxonomic scope" value="Bacteria"/>
</dbReference>
<name>D3G176_ALKPO</name>
<dbReference type="RefSeq" id="WP_012961020.1">
    <property type="nucleotide sequence ID" value="NC_013792.1"/>
</dbReference>
<protein>
    <recommendedName>
        <fullName evidence="4">Phage abortive infection protein</fullName>
    </recommendedName>
</protein>
<evidence type="ECO:0008006" key="4">
    <source>
        <dbReference type="Google" id="ProtNLM"/>
    </source>
</evidence>
<sequence>MVVGFILVYFLEISFVDLAPYGDFISGSTIPFFTIITILYIIRTINLQKKQIILQQTEVTLLREEIESAKTALQEQSKTTRMQRFESTFFTLIEELKKTINNLEIANKARIYKGKKCLEIMQERLHDKMEATVESKLSDKESFEKELNNKFKNSTILFYGDIAEKCYLELDKTDEYSYFLNNVQQTLMIIAKYKGLMEPWEEKFYTEYLIQQVGNAGMYLFTYNTILRFDSDCLPIIRELNILEFSNRYSTPSPSDYDLFKTVVEEDLDVTTKFNFS</sequence>
<dbReference type="Proteomes" id="UP000001544">
    <property type="component" value="Plasmid pBpOF4-01"/>
</dbReference>
<dbReference type="HOGENOM" id="CLU_1003465_0_0_9"/>
<proteinExistence type="predicted"/>
<reference evidence="2 3" key="1">
    <citation type="journal article" date="2011" name="Environ. Microbiol.">
        <title>Genome of alkaliphilic Bacillus pseudofirmus OF4 reveals adaptations that support the ability to grow in an external pH range from 7.5 to 11.4.</title>
        <authorList>
            <person name="Janto B."/>
            <person name="Ahmed A."/>
            <person name="Ito M."/>
            <person name="Liu J."/>
            <person name="Hicks D.B."/>
            <person name="Pagni S."/>
            <person name="Fackelmayer O.J."/>
            <person name="Smith T.A."/>
            <person name="Earl J."/>
            <person name="Elbourne L.D."/>
            <person name="Hassan K."/>
            <person name="Paulsen I.T."/>
            <person name="Kolsto A.B."/>
            <person name="Tourasse N.J."/>
            <person name="Ehrlich G.D."/>
            <person name="Boissy R."/>
            <person name="Ivey D.M."/>
            <person name="Li G."/>
            <person name="Xue Y."/>
            <person name="Ma Y."/>
            <person name="Hu F.Z."/>
            <person name="Krulwich T.A."/>
        </authorList>
    </citation>
    <scope>NUCLEOTIDE SEQUENCE [LARGE SCALE GENOMIC DNA]</scope>
    <source>
        <strain evidence="3">ATCC BAA-2126 / JCM 17055 / OF4</strain>
    </source>
</reference>
<keyword evidence="1" id="KW-1133">Transmembrane helix</keyword>